<keyword evidence="2" id="KW-1185">Reference proteome</keyword>
<sequence>MIAFHFFEHLPLRRIFALLYRLNRRLENFHLLSEENTLYARAYAVSMLQIESVLTGSDSGGPNLFTSITDVHVAESFANIHEEASDNYLFSSAHYLLNAVSLCEYCTKSCPGIVPYHYYGLVIELLQFQVKCLNQCLAELKHVEAAELCQTIQCDLKQASGLNHGVFIELGSFFEQLDLNNGLWCSLPSFQGKYPFSGNVQKLLECSDNENSPEFLYKYVSKSTLVKILSGSSIKFTALSEFNDPFDGQITRSFRYRRAELASAVKDLLLKHVSEGLELPCVLKYETLFEGNEKQLSNAEKTNATALIIKEITEKYDGFRLESRDIIDPKKEATIMILIVPMLYLLKIDKSFNYVHKESVISFIKKVFSEFENGNEVITGSPVFNKEQMQLLSNAIHVLCLSTNQNSKLMWAHYSDEHKGAMIKIRTDLFKDSVTGLLRQVKYKDKVPHSHSVDALARSYLGFNESVEDDFLIETLTIKSCDWEYEKEWRAFGKKGGLGPIGLTSISLDIIDSIYFGCRFDKSDIREFLNTHKLADTNINLFFSEKDDEFFEVNYFPFSKGRVRNAAKHDSEFVIQEITRILNWTFKSLKQELDANLMKLISHGMLVDLCRHEAAEKLDGLYDVINKCIESAKQAQFNNEDALKIEQVKQSELGKFVRAYDEFKHYLQGELGGIEIPSEI</sequence>
<dbReference type="InterPro" id="IPR021352">
    <property type="entry name" value="DUF2971"/>
</dbReference>
<dbReference type="Pfam" id="PF11185">
    <property type="entry name" value="DUF2971"/>
    <property type="match status" value="1"/>
</dbReference>
<dbReference type="EMBL" id="JAUZVY010000001">
    <property type="protein sequence ID" value="MDP4528274.1"/>
    <property type="molecule type" value="Genomic_DNA"/>
</dbReference>
<organism evidence="1 2">
    <name type="scientific">Alkalimonas delamerensis</name>
    <dbReference type="NCBI Taxonomy" id="265981"/>
    <lineage>
        <taxon>Bacteria</taxon>
        <taxon>Pseudomonadati</taxon>
        <taxon>Pseudomonadota</taxon>
        <taxon>Gammaproteobacteria</taxon>
        <taxon>Alkalimonas</taxon>
    </lineage>
</organism>
<protein>
    <submittedName>
        <fullName evidence="1">DUF2971 domain-containing protein</fullName>
    </submittedName>
</protein>
<accession>A0ABT9GMT0</accession>
<dbReference type="RefSeq" id="WP_305944408.1">
    <property type="nucleotide sequence ID" value="NZ_JAUZVY010000001.1"/>
</dbReference>
<evidence type="ECO:0000313" key="2">
    <source>
        <dbReference type="Proteomes" id="UP001236258"/>
    </source>
</evidence>
<evidence type="ECO:0000313" key="1">
    <source>
        <dbReference type="EMBL" id="MDP4528274.1"/>
    </source>
</evidence>
<comment type="caution">
    <text evidence="1">The sequence shown here is derived from an EMBL/GenBank/DDBJ whole genome shotgun (WGS) entry which is preliminary data.</text>
</comment>
<gene>
    <name evidence="1" type="ORF">Q3O59_04420</name>
</gene>
<dbReference type="Proteomes" id="UP001236258">
    <property type="component" value="Unassembled WGS sequence"/>
</dbReference>
<reference evidence="1 2" key="1">
    <citation type="submission" date="2023-08" db="EMBL/GenBank/DDBJ databases">
        <authorList>
            <person name="Joshi A."/>
            <person name="Thite S."/>
        </authorList>
    </citation>
    <scope>NUCLEOTIDE SEQUENCE [LARGE SCALE GENOMIC DNA]</scope>
    <source>
        <strain evidence="1 2">1E1</strain>
    </source>
</reference>
<name>A0ABT9GMT0_9GAMM</name>
<proteinExistence type="predicted"/>